<name>A0A0D6PGE4_9PROT</name>
<dbReference type="AlphaFoldDB" id="A0A0D6PGE4"/>
<feature type="transmembrane region" description="Helical" evidence="10">
    <location>
        <begin position="96"/>
        <end position="118"/>
    </location>
</feature>
<keyword evidence="5" id="KW-0997">Cell inner membrane</keyword>
<dbReference type="NCBIfam" id="TIGR04407">
    <property type="entry name" value="LptF_YjgP"/>
    <property type="match status" value="1"/>
</dbReference>
<reference evidence="11 12" key="1">
    <citation type="submission" date="2012-11" db="EMBL/GenBank/DDBJ databases">
        <title>Whole genome sequence of Acidocella aminolytica 101 = DSM 11237.</title>
        <authorList>
            <person name="Azuma Y."/>
            <person name="Higashiura N."/>
            <person name="Hirakawa H."/>
            <person name="Matsushita K."/>
        </authorList>
    </citation>
    <scope>NUCLEOTIDE SEQUENCE [LARGE SCALE GENOMIC DNA]</scope>
    <source>
        <strain evidence="12">101 / DSM 11237</strain>
    </source>
</reference>
<feature type="region of interest" description="Disordered" evidence="9">
    <location>
        <begin position="353"/>
        <end position="381"/>
    </location>
</feature>
<keyword evidence="4" id="KW-1003">Cell membrane</keyword>
<dbReference type="PANTHER" id="PTHR33529">
    <property type="entry name" value="SLR0882 PROTEIN-RELATED"/>
    <property type="match status" value="1"/>
</dbReference>
<proteinExistence type="predicted"/>
<dbReference type="STRING" id="1120923.SAMN02746095_01702"/>
<keyword evidence="12" id="KW-1185">Reference proteome</keyword>
<evidence type="ECO:0000256" key="3">
    <source>
        <dbReference type="ARBA" id="ARBA00022448"/>
    </source>
</evidence>
<dbReference type="GO" id="GO:0055085">
    <property type="term" value="P:transmembrane transport"/>
    <property type="evidence" value="ECO:0007669"/>
    <property type="project" value="InterPro"/>
</dbReference>
<evidence type="ECO:0000256" key="8">
    <source>
        <dbReference type="ARBA" id="ARBA00023136"/>
    </source>
</evidence>
<evidence type="ECO:0000256" key="9">
    <source>
        <dbReference type="SAM" id="MobiDB-lite"/>
    </source>
</evidence>
<evidence type="ECO:0000313" key="11">
    <source>
        <dbReference type="EMBL" id="GAN80446.1"/>
    </source>
</evidence>
<feature type="transmembrane region" description="Helical" evidence="10">
    <location>
        <begin position="294"/>
        <end position="314"/>
    </location>
</feature>
<evidence type="ECO:0000256" key="10">
    <source>
        <dbReference type="SAM" id="Phobius"/>
    </source>
</evidence>
<dbReference type="Pfam" id="PF03739">
    <property type="entry name" value="LptF_LptG"/>
    <property type="match status" value="1"/>
</dbReference>
<organism evidence="11 12">
    <name type="scientific">Acidocella aminolytica 101 = DSM 11237</name>
    <dbReference type="NCBI Taxonomy" id="1120923"/>
    <lineage>
        <taxon>Bacteria</taxon>
        <taxon>Pseudomonadati</taxon>
        <taxon>Pseudomonadota</taxon>
        <taxon>Alphaproteobacteria</taxon>
        <taxon>Acetobacterales</taxon>
        <taxon>Acidocellaceae</taxon>
        <taxon>Acidocella</taxon>
    </lineage>
</organism>
<evidence type="ECO:0000313" key="12">
    <source>
        <dbReference type="Proteomes" id="UP000032668"/>
    </source>
</evidence>
<evidence type="ECO:0000256" key="7">
    <source>
        <dbReference type="ARBA" id="ARBA00022989"/>
    </source>
</evidence>
<sequence>MLAEIARPFAAVLGILALLFAGYSLTRILSDAVSGLLPVGAIAALTSLKVLIALDVLIPISLFIAVVAGFGRLQADSEVTAMQALGMGPRQLLRPVLRLALGLAVLVACLSIFVRPWAYATSHNITRHAAVALNVNAMEPGTFYASQDGREVIFLGRRAGPHAPAQNVFVAKRRGSHVEVISAATATPAVKGADGQRNVHLSGAHVYEFDRSNPASDESLQAAGMNVNPDTAKLAPVRYSPVAASTGHLLASRDPADIAERQWRFSTGLSTLLLALLGAILSRGRPRQNRYARFGPAILAYSAYYLLCTTARTWVEHGQVGRLPGLWWAPALLVLAMLLVWYGPALRRRFRAPPNAPPPMPNPRQAAQPVSWRPASSQDAA</sequence>
<comment type="caution">
    <text evidence="11">The sequence shown here is derived from an EMBL/GenBank/DDBJ whole genome shotgun (WGS) entry which is preliminary data.</text>
</comment>
<keyword evidence="7 10" id="KW-1133">Transmembrane helix</keyword>
<evidence type="ECO:0000256" key="4">
    <source>
        <dbReference type="ARBA" id="ARBA00022475"/>
    </source>
</evidence>
<gene>
    <name evidence="11" type="ORF">Aam_047_027</name>
</gene>
<feature type="transmembrane region" description="Helical" evidence="10">
    <location>
        <begin position="326"/>
        <end position="343"/>
    </location>
</feature>
<keyword evidence="8 10" id="KW-0472">Membrane</keyword>
<evidence type="ECO:0000256" key="6">
    <source>
        <dbReference type="ARBA" id="ARBA00022692"/>
    </source>
</evidence>
<dbReference type="InterPro" id="IPR030922">
    <property type="entry name" value="LptF"/>
</dbReference>
<protein>
    <recommendedName>
        <fullName evidence="2">Lipopolysaccharide export system permease protein LptF</fullName>
    </recommendedName>
</protein>
<evidence type="ECO:0000256" key="5">
    <source>
        <dbReference type="ARBA" id="ARBA00022519"/>
    </source>
</evidence>
<dbReference type="GO" id="GO:0043190">
    <property type="term" value="C:ATP-binding cassette (ABC) transporter complex"/>
    <property type="evidence" value="ECO:0007669"/>
    <property type="project" value="InterPro"/>
</dbReference>
<comment type="subcellular location">
    <subcellularLocation>
        <location evidence="1">Cell inner membrane</location>
        <topology evidence="1">Multi-pass membrane protein</topology>
    </subcellularLocation>
</comment>
<dbReference type="InterPro" id="IPR005495">
    <property type="entry name" value="LptG/LptF_permease"/>
</dbReference>
<evidence type="ECO:0000256" key="1">
    <source>
        <dbReference type="ARBA" id="ARBA00004429"/>
    </source>
</evidence>
<dbReference type="GO" id="GO:0015920">
    <property type="term" value="P:lipopolysaccharide transport"/>
    <property type="evidence" value="ECO:0007669"/>
    <property type="project" value="TreeGrafter"/>
</dbReference>
<dbReference type="PANTHER" id="PTHR33529:SF7">
    <property type="entry name" value="LIPOPOLYSACCHARIDE EXPORT SYSTEM PERMEASE PROTEIN LPTF"/>
    <property type="match status" value="1"/>
</dbReference>
<feature type="transmembrane region" description="Helical" evidence="10">
    <location>
        <begin position="50"/>
        <end position="75"/>
    </location>
</feature>
<dbReference type="EMBL" id="BANC01000046">
    <property type="protein sequence ID" value="GAN80446.1"/>
    <property type="molecule type" value="Genomic_DNA"/>
</dbReference>
<keyword evidence="3" id="KW-0813">Transport</keyword>
<accession>A0A0D6PGE4</accession>
<dbReference type="Proteomes" id="UP000032668">
    <property type="component" value="Unassembled WGS sequence"/>
</dbReference>
<evidence type="ECO:0000256" key="2">
    <source>
        <dbReference type="ARBA" id="ARBA00014213"/>
    </source>
</evidence>
<dbReference type="RefSeq" id="WP_052948359.1">
    <property type="nucleotide sequence ID" value="NZ_FQVJ01000012.1"/>
</dbReference>
<keyword evidence="6 10" id="KW-0812">Transmembrane</keyword>